<comment type="caution">
    <text evidence="1">The sequence shown here is derived from an EMBL/GenBank/DDBJ whole genome shotgun (WGS) entry which is preliminary data.</text>
</comment>
<reference evidence="1" key="1">
    <citation type="submission" date="2019-12" db="EMBL/GenBank/DDBJ databases">
        <title>High-Quality draft genome sequences of three cyanobacteria isolated from the limestone walls of the Old Cathedral of Coimbra.</title>
        <authorList>
            <person name="Tiago I."/>
            <person name="Soares F."/>
            <person name="Portugal A."/>
        </authorList>
    </citation>
    <scope>NUCLEOTIDE SEQUENCE [LARGE SCALE GENOMIC DNA]</scope>
    <source>
        <strain evidence="1">C</strain>
    </source>
</reference>
<sequence>MADYTTRLEMLRSQLGNRLDSTQVSVIRIYPNYISLYAKDVFIGTIAVLT</sequence>
<name>A0A8K2A0P4_9CYAN</name>
<proteinExistence type="predicted"/>
<keyword evidence="2" id="KW-1185">Reference proteome</keyword>
<evidence type="ECO:0000313" key="2">
    <source>
        <dbReference type="Proteomes" id="UP000607397"/>
    </source>
</evidence>
<dbReference type="AlphaFoldDB" id="A0A8K2A0P4"/>
<evidence type="ECO:0000313" key="1">
    <source>
        <dbReference type="EMBL" id="NCJ08654.1"/>
    </source>
</evidence>
<accession>A0A8K2A0P4</accession>
<dbReference type="EMBL" id="WVIC01000062">
    <property type="protein sequence ID" value="NCJ08654.1"/>
    <property type="molecule type" value="Genomic_DNA"/>
</dbReference>
<protein>
    <submittedName>
        <fullName evidence="1">Uncharacterized protein</fullName>
    </submittedName>
</protein>
<dbReference type="Gene3D" id="3.40.50.1980">
    <property type="entry name" value="Nitrogenase molybdenum iron protein domain"/>
    <property type="match status" value="1"/>
</dbReference>
<organism evidence="1 2">
    <name type="scientific">Petrachloros mirabilis ULC683</name>
    <dbReference type="NCBI Taxonomy" id="2781853"/>
    <lineage>
        <taxon>Bacteria</taxon>
        <taxon>Bacillati</taxon>
        <taxon>Cyanobacteriota</taxon>
        <taxon>Cyanophyceae</taxon>
        <taxon>Synechococcales</taxon>
        <taxon>Petrachlorosaceae</taxon>
        <taxon>Petrachloros</taxon>
        <taxon>Petrachloros mirabilis</taxon>
    </lineage>
</organism>
<dbReference type="Proteomes" id="UP000607397">
    <property type="component" value="Unassembled WGS sequence"/>
</dbReference>
<gene>
    <name evidence="1" type="ORF">GS597_19510</name>
</gene>
<dbReference type="RefSeq" id="WP_161827125.1">
    <property type="nucleotide sequence ID" value="NZ_WVIC01000062.1"/>
</dbReference>